<dbReference type="SUPFAM" id="SSF51735">
    <property type="entry name" value="NAD(P)-binding Rossmann-fold domains"/>
    <property type="match status" value="1"/>
</dbReference>
<dbReference type="SUPFAM" id="SSF50129">
    <property type="entry name" value="GroES-like"/>
    <property type="match status" value="1"/>
</dbReference>
<dbReference type="Pfam" id="PF08240">
    <property type="entry name" value="ADH_N"/>
    <property type="match status" value="1"/>
</dbReference>
<comment type="caution">
    <text evidence="5">The sequence shown here is derived from an EMBL/GenBank/DDBJ whole genome shotgun (WGS) entry which is preliminary data.</text>
</comment>
<dbReference type="NCBIfam" id="TIGR02824">
    <property type="entry name" value="quinone_pig3"/>
    <property type="match status" value="1"/>
</dbReference>
<dbReference type="CDD" id="cd05276">
    <property type="entry name" value="p53_inducible_oxidoreductase"/>
    <property type="match status" value="1"/>
</dbReference>
<keyword evidence="7" id="KW-1185">Reference proteome</keyword>
<dbReference type="Gene3D" id="3.40.50.720">
    <property type="entry name" value="NAD(P)-binding Rossmann-like Domain"/>
    <property type="match status" value="1"/>
</dbReference>
<evidence type="ECO:0000313" key="5">
    <source>
        <dbReference type="EMBL" id="KNB70933.1"/>
    </source>
</evidence>
<dbReference type="OrthoDB" id="9787435at2"/>
<name>A0A0K9YQC6_9BACL</name>
<dbReference type="PANTHER" id="PTHR48106">
    <property type="entry name" value="QUINONE OXIDOREDUCTASE PIG3-RELATED"/>
    <property type="match status" value="1"/>
</dbReference>
<dbReference type="Proteomes" id="UP000319578">
    <property type="component" value="Unassembled WGS sequence"/>
</dbReference>
<reference evidence="6" key="1">
    <citation type="submission" date="2015-07" db="EMBL/GenBank/DDBJ databases">
        <title>Genome sequencing project for genomic taxonomy and phylogenomics of Bacillus-like bacteria.</title>
        <authorList>
            <person name="Liu B."/>
            <person name="Wang J."/>
            <person name="Zhu Y."/>
            <person name="Liu G."/>
            <person name="Chen Q."/>
            <person name="Chen Z."/>
            <person name="Lan J."/>
            <person name="Che J."/>
            <person name="Ge C."/>
            <person name="Shi H."/>
            <person name="Pan Z."/>
            <person name="Liu X."/>
        </authorList>
    </citation>
    <scope>NUCLEOTIDE SEQUENCE [LARGE SCALE GENOMIC DNA]</scope>
    <source>
        <strain evidence="6">DSM 9887</strain>
    </source>
</reference>
<dbReference type="GO" id="GO:0070402">
    <property type="term" value="F:NADPH binding"/>
    <property type="evidence" value="ECO:0007669"/>
    <property type="project" value="TreeGrafter"/>
</dbReference>
<proteinExistence type="predicted"/>
<dbReference type="SMART" id="SM00829">
    <property type="entry name" value="PKS_ER"/>
    <property type="match status" value="1"/>
</dbReference>
<dbReference type="PATRIC" id="fig|54915.3.peg.2908"/>
<reference evidence="5" key="2">
    <citation type="submission" date="2015-07" db="EMBL/GenBank/DDBJ databases">
        <title>MeaNS - Measles Nucleotide Surveillance Program.</title>
        <authorList>
            <person name="Tran T."/>
            <person name="Druce J."/>
        </authorList>
    </citation>
    <scope>NUCLEOTIDE SEQUENCE</scope>
    <source>
        <strain evidence="5">DSM 9887</strain>
    </source>
</reference>
<dbReference type="AlphaFoldDB" id="A0A0K9YQC6"/>
<reference evidence="4 7" key="3">
    <citation type="submission" date="2019-06" db="EMBL/GenBank/DDBJ databases">
        <title>Whole genome shotgun sequence of Brevibacillus reuszeri NBRC 15719.</title>
        <authorList>
            <person name="Hosoyama A."/>
            <person name="Uohara A."/>
            <person name="Ohji S."/>
            <person name="Ichikawa N."/>
        </authorList>
    </citation>
    <scope>NUCLEOTIDE SEQUENCE [LARGE SCALE GENOMIC DNA]</scope>
    <source>
        <strain evidence="4 7">NBRC 15719</strain>
    </source>
</reference>
<evidence type="ECO:0000256" key="2">
    <source>
        <dbReference type="ARBA" id="ARBA00023002"/>
    </source>
</evidence>
<dbReference type="PANTHER" id="PTHR48106:SF18">
    <property type="entry name" value="QUINONE OXIDOREDUCTASE PIG3"/>
    <property type="match status" value="1"/>
</dbReference>
<keyword evidence="1" id="KW-0521">NADP</keyword>
<dbReference type="InterPro" id="IPR020843">
    <property type="entry name" value="ER"/>
</dbReference>
<sequence length="330" mass="35653">MKAVVVEKPGGPEMLKLVDIPAPIAGDEEILIRVQAGAINRMDILGRRGGASDFKKTTALLGVEVAGIVEQVGQGVTSWKRGDKVMGLVTGGYAEYAVMPANRAMPIPEELSFVEAAAIPEVFLTAYQTLFWIGKLQKKETVLIHAGASGVGTAAIQLAKKVAKATVIVTTGSDDKAAFCKELGADYAINYKKTSFEDEVASITNGQGVNLILDFIGASYWKRNIASASIDGRIVLIGILGGREAEPIDLMMLMGKRLQVTGTLLTPRSDEYKAQLSKELSTHILPLFSNGEIKPIIDRIYPLEEIAQAHIRMEDNQNVGKLVFRIDDNK</sequence>
<keyword evidence="2" id="KW-0560">Oxidoreductase</keyword>
<dbReference type="GO" id="GO:0016651">
    <property type="term" value="F:oxidoreductase activity, acting on NAD(P)H"/>
    <property type="evidence" value="ECO:0007669"/>
    <property type="project" value="TreeGrafter"/>
</dbReference>
<evidence type="ECO:0000313" key="4">
    <source>
        <dbReference type="EMBL" id="GED66833.1"/>
    </source>
</evidence>
<dbReference type="Gene3D" id="3.90.180.10">
    <property type="entry name" value="Medium-chain alcohol dehydrogenases, catalytic domain"/>
    <property type="match status" value="1"/>
</dbReference>
<dbReference type="RefSeq" id="WP_049739964.1">
    <property type="nucleotide sequence ID" value="NZ_BJON01000002.1"/>
</dbReference>
<dbReference type="EMBL" id="LGIQ01000009">
    <property type="protein sequence ID" value="KNB70933.1"/>
    <property type="molecule type" value="Genomic_DNA"/>
</dbReference>
<gene>
    <name evidence="5" type="ORF">ADS79_19035</name>
    <name evidence="4" type="ORF">BRE01_05350</name>
</gene>
<protein>
    <submittedName>
        <fullName evidence="4">Alcohol dehydrogenase</fullName>
    </submittedName>
    <submittedName>
        <fullName evidence="5">NADPH:quinone oxidoreductase</fullName>
    </submittedName>
</protein>
<dbReference type="InterPro" id="IPR013154">
    <property type="entry name" value="ADH-like_N"/>
</dbReference>
<dbReference type="InterPro" id="IPR013149">
    <property type="entry name" value="ADH-like_C"/>
</dbReference>
<feature type="domain" description="Enoyl reductase (ER)" evidence="3">
    <location>
        <begin position="10"/>
        <end position="324"/>
    </location>
</feature>
<organism evidence="5 6">
    <name type="scientific">Brevibacillus reuszeri</name>
    <dbReference type="NCBI Taxonomy" id="54915"/>
    <lineage>
        <taxon>Bacteria</taxon>
        <taxon>Bacillati</taxon>
        <taxon>Bacillota</taxon>
        <taxon>Bacilli</taxon>
        <taxon>Bacillales</taxon>
        <taxon>Paenibacillaceae</taxon>
        <taxon>Brevibacillus</taxon>
    </lineage>
</organism>
<dbReference type="InterPro" id="IPR011032">
    <property type="entry name" value="GroES-like_sf"/>
</dbReference>
<dbReference type="Pfam" id="PF00107">
    <property type="entry name" value="ADH_zinc_N"/>
    <property type="match status" value="1"/>
</dbReference>
<evidence type="ECO:0000256" key="1">
    <source>
        <dbReference type="ARBA" id="ARBA00022857"/>
    </source>
</evidence>
<evidence type="ECO:0000259" key="3">
    <source>
        <dbReference type="SMART" id="SM00829"/>
    </source>
</evidence>
<dbReference type="InterPro" id="IPR036291">
    <property type="entry name" value="NAD(P)-bd_dom_sf"/>
</dbReference>
<accession>A0A0K9YQC6</accession>
<dbReference type="STRING" id="54915.ADS79_19035"/>
<evidence type="ECO:0000313" key="6">
    <source>
        <dbReference type="Proteomes" id="UP000036834"/>
    </source>
</evidence>
<dbReference type="InterPro" id="IPR014189">
    <property type="entry name" value="Quinone_OxRdtase_PIG3"/>
</dbReference>
<dbReference type="Proteomes" id="UP000036834">
    <property type="component" value="Unassembled WGS sequence"/>
</dbReference>
<evidence type="ECO:0000313" key="7">
    <source>
        <dbReference type="Proteomes" id="UP000319578"/>
    </source>
</evidence>
<dbReference type="EMBL" id="BJON01000002">
    <property type="protein sequence ID" value="GED66833.1"/>
    <property type="molecule type" value="Genomic_DNA"/>
</dbReference>